<gene>
    <name evidence="2" type="ORF">K7432_016075</name>
</gene>
<protein>
    <recommendedName>
        <fullName evidence="1">Acetyl-CoA hydrolase/transferase C-terminal domain-containing protein</fullName>
    </recommendedName>
</protein>
<proteinExistence type="predicted"/>
<dbReference type="PANTHER" id="PTHR21432">
    <property type="entry name" value="ACETYL-COA HYDROLASE-RELATED"/>
    <property type="match status" value="1"/>
</dbReference>
<dbReference type="PANTHER" id="PTHR21432:SF20">
    <property type="entry name" value="ACETYL-COA HYDROLASE"/>
    <property type="match status" value="1"/>
</dbReference>
<reference evidence="2 3" key="1">
    <citation type="submission" date="2023-04" db="EMBL/GenBank/DDBJ databases">
        <title>Genome of Basidiobolus ranarum AG-B5.</title>
        <authorList>
            <person name="Stajich J.E."/>
            <person name="Carter-House D."/>
            <person name="Gryganskyi A."/>
        </authorList>
    </citation>
    <scope>NUCLEOTIDE SEQUENCE [LARGE SCALE GENOMIC DNA]</scope>
    <source>
        <strain evidence="2 3">AG-B5</strain>
    </source>
</reference>
<dbReference type="InterPro" id="IPR046433">
    <property type="entry name" value="ActCoA_hydro"/>
</dbReference>
<dbReference type="Gene3D" id="3.40.1080.20">
    <property type="entry name" value="Acetyl-CoA hydrolase/transferase C-terminal domain"/>
    <property type="match status" value="1"/>
</dbReference>
<dbReference type="Proteomes" id="UP001479436">
    <property type="component" value="Unassembled WGS sequence"/>
</dbReference>
<dbReference type="EMBL" id="JASJQH010002458">
    <property type="protein sequence ID" value="KAK9760180.1"/>
    <property type="molecule type" value="Genomic_DNA"/>
</dbReference>
<evidence type="ECO:0000313" key="2">
    <source>
        <dbReference type="EMBL" id="KAK9760180.1"/>
    </source>
</evidence>
<keyword evidence="3" id="KW-1185">Reference proteome</keyword>
<accession>A0ABR2WFB8</accession>
<evidence type="ECO:0000313" key="3">
    <source>
        <dbReference type="Proteomes" id="UP001479436"/>
    </source>
</evidence>
<dbReference type="Gene3D" id="3.30.750.70">
    <property type="entry name" value="4-hydroxybutyrate coenzyme like domains"/>
    <property type="match status" value="1"/>
</dbReference>
<dbReference type="Pfam" id="PF13336">
    <property type="entry name" value="AcetylCoA_hyd_C"/>
    <property type="match status" value="1"/>
</dbReference>
<dbReference type="InterPro" id="IPR038460">
    <property type="entry name" value="AcetylCoA_hyd_C_sf"/>
</dbReference>
<organism evidence="2 3">
    <name type="scientific">Basidiobolus ranarum</name>
    <dbReference type="NCBI Taxonomy" id="34480"/>
    <lineage>
        <taxon>Eukaryota</taxon>
        <taxon>Fungi</taxon>
        <taxon>Fungi incertae sedis</taxon>
        <taxon>Zoopagomycota</taxon>
        <taxon>Entomophthoromycotina</taxon>
        <taxon>Basidiobolomycetes</taxon>
        <taxon>Basidiobolales</taxon>
        <taxon>Basidiobolaceae</taxon>
        <taxon>Basidiobolus</taxon>
    </lineage>
</organism>
<feature type="domain" description="Acetyl-CoA hydrolase/transferase C-terminal" evidence="1">
    <location>
        <begin position="34"/>
        <end position="192"/>
    </location>
</feature>
<dbReference type="SUPFAM" id="SSF100950">
    <property type="entry name" value="NagB/RpiA/CoA transferase-like"/>
    <property type="match status" value="1"/>
</dbReference>
<name>A0ABR2WFB8_9FUNG</name>
<evidence type="ECO:0000259" key="1">
    <source>
        <dbReference type="Pfam" id="PF13336"/>
    </source>
</evidence>
<dbReference type="InterPro" id="IPR026888">
    <property type="entry name" value="AcetylCoA_hyd_C"/>
</dbReference>
<sequence length="201" mass="21797">MFQEGLIPLMEQGVITNRNKKFLPGKVVTSLVMGGRRLYDFIDDNPEVLFVDGSVTNNPSIIASNPKVAAINSAIEVDITGQVCSDSIGTRHISGVGGQVDFERGAALSQGGVPIICLPSTTKAKGNPNAIGDSRIVSTLKLGAGVVTSRYHSHYIVTEYGYAYLFGKNLLQRARAMIDIAHPDHREELHKVAFERFKTLV</sequence>
<comment type="caution">
    <text evidence="2">The sequence shown here is derived from an EMBL/GenBank/DDBJ whole genome shotgun (WGS) entry which is preliminary data.</text>
</comment>
<dbReference type="InterPro" id="IPR037171">
    <property type="entry name" value="NagB/RpiA_transferase-like"/>
</dbReference>